<evidence type="ECO:0000313" key="1">
    <source>
        <dbReference type="EMBL" id="UPW41157.1"/>
    </source>
</evidence>
<reference evidence="1" key="1">
    <citation type="submission" date="2022-02" db="EMBL/GenBank/DDBJ databases">
        <title>Towards deciphering the DNA virus diversity associated with rodent species in the families Cricetidae and Heteromyidae.</title>
        <authorList>
            <person name="Lund M."/>
            <person name="Larsen B.B."/>
            <person name="Gryseels S."/>
            <person name="Kraberger S."/>
            <person name="Rowsey D.M."/>
            <person name="Steger L."/>
            <person name="Yule K.M."/>
            <person name="Upham N.S."/>
            <person name="Worobey M."/>
            <person name="Van Doorslaer K."/>
            <person name="Varsani A."/>
        </authorList>
    </citation>
    <scope>NUCLEOTIDE SEQUENCE</scope>
    <source>
        <strain evidence="1">UA08Rod_5342</strain>
    </source>
</reference>
<protein>
    <submittedName>
        <fullName evidence="1">Uncharacterized protein</fullName>
    </submittedName>
</protein>
<proteinExistence type="predicted"/>
<dbReference type="EMBL" id="OM869551">
    <property type="protein sequence ID" value="UPW41157.1"/>
    <property type="molecule type" value="Genomic_DNA"/>
</dbReference>
<organism evidence="1">
    <name type="scientific">Sigmofec virus UA08Rod_5342</name>
    <dbReference type="NCBI Taxonomy" id="2929420"/>
    <lineage>
        <taxon>Viruses</taxon>
        <taxon>Monodnaviria</taxon>
        <taxon>Sangervirae</taxon>
        <taxon>Phixviricota</taxon>
        <taxon>Malgrandaviricetes</taxon>
        <taxon>Petitvirales</taxon>
        <taxon>Microviridae</taxon>
    </lineage>
</organism>
<accession>A0A976R7D6</accession>
<sequence>MKMQKLKTNLIRQNCYLSVASPAPIDLKKDYLQEKYLELNEHVDSDGSRREVLEEIPYPITPESVKSYAEGCDYKRDPLNAVANSVPRQNLGDLTSVYDIFSKNPSDVKEFIQTINQKYADYVASKNVGEIKDKESEVKENG</sequence>
<name>A0A976R7D6_9VIRU</name>